<accession>A0A8K0RVR4</accession>
<dbReference type="AlphaFoldDB" id="A0A8K0RVR4"/>
<organism evidence="2 3">
    <name type="scientific">Fusarium tricinctum</name>
    <dbReference type="NCBI Taxonomy" id="61284"/>
    <lineage>
        <taxon>Eukaryota</taxon>
        <taxon>Fungi</taxon>
        <taxon>Dikarya</taxon>
        <taxon>Ascomycota</taxon>
        <taxon>Pezizomycotina</taxon>
        <taxon>Sordariomycetes</taxon>
        <taxon>Hypocreomycetidae</taxon>
        <taxon>Hypocreales</taxon>
        <taxon>Nectriaceae</taxon>
        <taxon>Fusarium</taxon>
        <taxon>Fusarium tricinctum species complex</taxon>
    </lineage>
</organism>
<evidence type="ECO:0000313" key="3">
    <source>
        <dbReference type="Proteomes" id="UP000813427"/>
    </source>
</evidence>
<dbReference type="OrthoDB" id="4978187at2759"/>
<keyword evidence="3" id="KW-1185">Reference proteome</keyword>
<name>A0A8K0RVR4_9HYPO</name>
<sequence>MHYSTIVTGLIAFASAVTAAPTKDKPTVGVAILTVNDPISGEKSTSPLNVPLGVLTHQKNIGITKLEIARAYSTVKGVKAPKIDQITCQMYKDQYGTQLGSAEFTAKKDALISTNTVPLGWILCRVNAPHA</sequence>
<reference evidence="2" key="1">
    <citation type="journal article" date="2021" name="Nat. Commun.">
        <title>Genetic determinants of endophytism in the Arabidopsis root mycobiome.</title>
        <authorList>
            <person name="Mesny F."/>
            <person name="Miyauchi S."/>
            <person name="Thiergart T."/>
            <person name="Pickel B."/>
            <person name="Atanasova L."/>
            <person name="Karlsson M."/>
            <person name="Huettel B."/>
            <person name="Barry K.W."/>
            <person name="Haridas S."/>
            <person name="Chen C."/>
            <person name="Bauer D."/>
            <person name="Andreopoulos W."/>
            <person name="Pangilinan J."/>
            <person name="LaButti K."/>
            <person name="Riley R."/>
            <person name="Lipzen A."/>
            <person name="Clum A."/>
            <person name="Drula E."/>
            <person name="Henrissat B."/>
            <person name="Kohler A."/>
            <person name="Grigoriev I.V."/>
            <person name="Martin F.M."/>
            <person name="Hacquard S."/>
        </authorList>
    </citation>
    <scope>NUCLEOTIDE SEQUENCE</scope>
    <source>
        <strain evidence="2">MPI-SDFR-AT-0068</strain>
    </source>
</reference>
<evidence type="ECO:0000256" key="1">
    <source>
        <dbReference type="SAM" id="SignalP"/>
    </source>
</evidence>
<dbReference type="Proteomes" id="UP000813427">
    <property type="component" value="Unassembled WGS sequence"/>
</dbReference>
<proteinExistence type="predicted"/>
<evidence type="ECO:0000313" key="2">
    <source>
        <dbReference type="EMBL" id="KAH7242692.1"/>
    </source>
</evidence>
<keyword evidence="1" id="KW-0732">Signal</keyword>
<gene>
    <name evidence="2" type="ORF">BKA59DRAFT_401627</name>
</gene>
<comment type="caution">
    <text evidence="2">The sequence shown here is derived from an EMBL/GenBank/DDBJ whole genome shotgun (WGS) entry which is preliminary data.</text>
</comment>
<feature type="chain" id="PRO_5035424766" evidence="1">
    <location>
        <begin position="20"/>
        <end position="131"/>
    </location>
</feature>
<protein>
    <submittedName>
        <fullName evidence="2">Uncharacterized protein</fullName>
    </submittedName>
</protein>
<dbReference type="EMBL" id="JAGPXF010000005">
    <property type="protein sequence ID" value="KAH7242692.1"/>
    <property type="molecule type" value="Genomic_DNA"/>
</dbReference>
<feature type="signal peptide" evidence="1">
    <location>
        <begin position="1"/>
        <end position="19"/>
    </location>
</feature>